<evidence type="ECO:0000256" key="11">
    <source>
        <dbReference type="SAM" id="MobiDB-lite"/>
    </source>
</evidence>
<evidence type="ECO:0000256" key="10">
    <source>
        <dbReference type="PIRNR" id="PIRNR000774"/>
    </source>
</evidence>
<keyword evidence="6 10" id="KW-0805">Transcription regulation</keyword>
<protein>
    <recommendedName>
        <fullName evidence="2 10">RNA polymerase sigma-54 factor</fullName>
    </recommendedName>
</protein>
<dbReference type="OrthoDB" id="9814402at2"/>
<dbReference type="Pfam" id="PF04963">
    <property type="entry name" value="Sigma54_CBD"/>
    <property type="match status" value="1"/>
</dbReference>
<comment type="function">
    <text evidence="10">Sigma factors are initiation factors that promote the attachment of RNA polymerase to specific initiation sites and are then released.</text>
</comment>
<dbReference type="PANTHER" id="PTHR32248">
    <property type="entry name" value="RNA POLYMERASE SIGMA-54 FACTOR"/>
    <property type="match status" value="1"/>
</dbReference>
<dbReference type="NCBIfam" id="NF004595">
    <property type="entry name" value="PRK05932.1-2"/>
    <property type="match status" value="1"/>
</dbReference>
<dbReference type="Pfam" id="PF04552">
    <property type="entry name" value="Sigma54_DBD"/>
    <property type="match status" value="1"/>
</dbReference>
<dbReference type="InterPro" id="IPR000394">
    <property type="entry name" value="RNA_pol_sigma_54"/>
</dbReference>
<dbReference type="GO" id="GO:0001216">
    <property type="term" value="F:DNA-binding transcription activator activity"/>
    <property type="evidence" value="ECO:0007669"/>
    <property type="project" value="InterPro"/>
</dbReference>
<name>A0A2K1Q2X5_9GAMM</name>
<dbReference type="PANTHER" id="PTHR32248:SF4">
    <property type="entry name" value="RNA POLYMERASE SIGMA-54 FACTOR"/>
    <property type="match status" value="1"/>
</dbReference>
<evidence type="ECO:0000256" key="5">
    <source>
        <dbReference type="ARBA" id="ARBA00022695"/>
    </source>
</evidence>
<keyword evidence="15" id="KW-1185">Reference proteome</keyword>
<evidence type="ECO:0000256" key="1">
    <source>
        <dbReference type="ARBA" id="ARBA00008798"/>
    </source>
</evidence>
<feature type="region of interest" description="Disordered" evidence="11">
    <location>
        <begin position="56"/>
        <end position="114"/>
    </location>
</feature>
<evidence type="ECO:0000256" key="7">
    <source>
        <dbReference type="ARBA" id="ARBA00023082"/>
    </source>
</evidence>
<evidence type="ECO:0000256" key="6">
    <source>
        <dbReference type="ARBA" id="ARBA00023015"/>
    </source>
</evidence>
<evidence type="ECO:0000313" key="14">
    <source>
        <dbReference type="EMBL" id="PNS09373.1"/>
    </source>
</evidence>
<dbReference type="PIRSF" id="PIRSF000774">
    <property type="entry name" value="RpoN"/>
    <property type="match status" value="1"/>
</dbReference>
<keyword evidence="8 10" id="KW-0238">DNA-binding</keyword>
<keyword evidence="7 10" id="KW-0731">Sigma factor</keyword>
<feature type="domain" description="RNA polymerase sigma factor 54 DNA-binding" evidence="12">
    <location>
        <begin position="320"/>
        <end position="477"/>
    </location>
</feature>
<keyword evidence="5 10" id="KW-0548">Nucleotidyltransferase</keyword>
<gene>
    <name evidence="14" type="ORF">Lysil_1002</name>
</gene>
<dbReference type="Gene3D" id="1.10.10.60">
    <property type="entry name" value="Homeodomain-like"/>
    <property type="match status" value="1"/>
</dbReference>
<feature type="compositionally biased region" description="Basic and acidic residues" evidence="11">
    <location>
        <begin position="66"/>
        <end position="79"/>
    </location>
</feature>
<feature type="compositionally biased region" description="Acidic residues" evidence="11">
    <location>
        <begin position="85"/>
        <end position="96"/>
    </location>
</feature>
<dbReference type="AlphaFoldDB" id="A0A2K1Q2X5"/>
<dbReference type="NCBIfam" id="TIGR02395">
    <property type="entry name" value="rpoN_sigma"/>
    <property type="match status" value="1"/>
</dbReference>
<evidence type="ECO:0000259" key="12">
    <source>
        <dbReference type="Pfam" id="PF04552"/>
    </source>
</evidence>
<dbReference type="InterPro" id="IPR038709">
    <property type="entry name" value="RpoN_core-bd_sf"/>
</dbReference>
<dbReference type="GO" id="GO:0003677">
    <property type="term" value="F:DNA binding"/>
    <property type="evidence" value="ECO:0007669"/>
    <property type="project" value="UniProtKB-KW"/>
</dbReference>
<dbReference type="InterPro" id="IPR007046">
    <property type="entry name" value="RNA_pol_sigma_54_core-bd"/>
</dbReference>
<proteinExistence type="inferred from homology"/>
<dbReference type="GO" id="GO:0016779">
    <property type="term" value="F:nucleotidyltransferase activity"/>
    <property type="evidence" value="ECO:0007669"/>
    <property type="project" value="UniProtKB-KW"/>
</dbReference>
<comment type="caution">
    <text evidence="14">The sequence shown here is derived from an EMBL/GenBank/DDBJ whole genome shotgun (WGS) entry which is preliminary data.</text>
</comment>
<dbReference type="EMBL" id="NPZB01000001">
    <property type="protein sequence ID" value="PNS09373.1"/>
    <property type="molecule type" value="Genomic_DNA"/>
</dbReference>
<dbReference type="PROSITE" id="PS00718">
    <property type="entry name" value="SIGMA54_2"/>
    <property type="match status" value="1"/>
</dbReference>
<sequence>MKQQVNLSQSQQLSLTPQLRQSLHLLQLSALELEAEVTLAIESNPLLDWLENGELSTSEAREDGDDAKPADDESPRNDETSSGDAGDDTWTLDEGDVVGQWTPGDNDDEGDDPRLNQAAQESLQEHLRWQLHLSPLDARAQAIGVALIDAIDDDGYLRDPLVAIADALHPEIDASADEISLVLAQLQRFDPPGVGARDLGECLSLQLRMLPPTRERDLALTLCGPQLERLPKLGAEGAARLLGCSREDADAAIALLRSLDPKPGAAMAPLEQDTYVIPDAVIWRDRGVWKVALTGNSVPRIGIQEGYVRMIRRASRDDASYLRGQLQEARWLLKGIRARGETLLNVVRCLAREQAGFLEFGEQALRPLTLRELSVKLALHESTISRAIARKHVRTPRGTLPLRAFFASGIDTGGGGEASSTAIQSMLRQLVAAEDPRKPLSDAALADKLKLAGIPVARRTIAKYRDLMRIPPSNERVRMN</sequence>
<dbReference type="GO" id="GO:0000428">
    <property type="term" value="C:DNA-directed RNA polymerase complex"/>
    <property type="evidence" value="ECO:0007669"/>
    <property type="project" value="UniProtKB-KW"/>
</dbReference>
<feature type="domain" description="RNA polymerase sigma factor 54 core-binding" evidence="13">
    <location>
        <begin position="118"/>
        <end position="307"/>
    </location>
</feature>
<dbReference type="PROSITE" id="PS50044">
    <property type="entry name" value="SIGMA54_3"/>
    <property type="match status" value="1"/>
</dbReference>
<dbReference type="GO" id="GO:0006352">
    <property type="term" value="P:DNA-templated transcription initiation"/>
    <property type="evidence" value="ECO:0007669"/>
    <property type="project" value="InterPro"/>
</dbReference>
<keyword evidence="3 10" id="KW-0240">DNA-directed RNA polymerase</keyword>
<keyword evidence="9 10" id="KW-0804">Transcription</keyword>
<dbReference type="PRINTS" id="PR00045">
    <property type="entry name" value="SIGMA54FCT"/>
</dbReference>
<dbReference type="InterPro" id="IPR007634">
    <property type="entry name" value="RNA_pol_sigma_54_DNA-bd"/>
</dbReference>
<keyword evidence="4 10" id="KW-0808">Transferase</keyword>
<evidence type="ECO:0000256" key="8">
    <source>
        <dbReference type="ARBA" id="ARBA00023125"/>
    </source>
</evidence>
<evidence type="ECO:0000259" key="13">
    <source>
        <dbReference type="Pfam" id="PF04963"/>
    </source>
</evidence>
<accession>A0A2K1Q2X5</accession>
<evidence type="ECO:0000256" key="9">
    <source>
        <dbReference type="ARBA" id="ARBA00023163"/>
    </source>
</evidence>
<evidence type="ECO:0000256" key="3">
    <source>
        <dbReference type="ARBA" id="ARBA00022478"/>
    </source>
</evidence>
<dbReference type="GO" id="GO:0016987">
    <property type="term" value="F:sigma factor activity"/>
    <property type="evidence" value="ECO:0007669"/>
    <property type="project" value="UniProtKB-KW"/>
</dbReference>
<dbReference type="Gene3D" id="1.10.10.1330">
    <property type="entry name" value="RNA polymerase sigma-54 factor, core-binding domain"/>
    <property type="match status" value="1"/>
</dbReference>
<comment type="similarity">
    <text evidence="1 10">Belongs to the sigma-54 factor family.</text>
</comment>
<dbReference type="Proteomes" id="UP000236220">
    <property type="component" value="Unassembled WGS sequence"/>
</dbReference>
<reference evidence="14 15" key="1">
    <citation type="submission" date="2017-08" db="EMBL/GenBank/DDBJ databases">
        <title>Lysobacter sylvestris genome.</title>
        <authorList>
            <person name="Zhang D.-C."/>
            <person name="Albuquerque L."/>
            <person name="Franca L."/>
            <person name="Froufe H.J.C."/>
            <person name="Barroso C."/>
            <person name="Egas C."/>
            <person name="Da Costa M."/>
            <person name="Margesin R."/>
        </authorList>
    </citation>
    <scope>NUCLEOTIDE SEQUENCE [LARGE SCALE GENOMIC DNA]</scope>
    <source>
        <strain evidence="14 15">AM20-91</strain>
    </source>
</reference>
<organism evidence="14 15">
    <name type="scientific">Solilutibacter silvestris</name>
    <dbReference type="NCBI Taxonomy" id="1645665"/>
    <lineage>
        <taxon>Bacteria</taxon>
        <taxon>Pseudomonadati</taxon>
        <taxon>Pseudomonadota</taxon>
        <taxon>Gammaproteobacteria</taxon>
        <taxon>Lysobacterales</taxon>
        <taxon>Lysobacteraceae</taxon>
        <taxon>Solilutibacter</taxon>
    </lineage>
</organism>
<evidence type="ECO:0000256" key="4">
    <source>
        <dbReference type="ARBA" id="ARBA00022679"/>
    </source>
</evidence>
<dbReference type="Pfam" id="PF00309">
    <property type="entry name" value="Sigma54_AID"/>
    <property type="match status" value="1"/>
</dbReference>
<dbReference type="NCBIfam" id="NF009118">
    <property type="entry name" value="PRK12469.1"/>
    <property type="match status" value="1"/>
</dbReference>
<evidence type="ECO:0000256" key="2">
    <source>
        <dbReference type="ARBA" id="ARBA00019942"/>
    </source>
</evidence>
<evidence type="ECO:0000313" key="15">
    <source>
        <dbReference type="Proteomes" id="UP000236220"/>
    </source>
</evidence>
<dbReference type="RefSeq" id="WP_103074429.1">
    <property type="nucleotide sequence ID" value="NZ_NPZB01000001.1"/>
</dbReference>